<reference evidence="8 9" key="1">
    <citation type="submission" date="2020-04" db="EMBL/GenBank/DDBJ databases">
        <authorList>
            <person name="Hitch T.C.A."/>
            <person name="Wylensek D."/>
            <person name="Clavel T."/>
        </authorList>
    </citation>
    <scope>NUCLEOTIDE SEQUENCE [LARGE SCALE GENOMIC DNA]</scope>
    <source>
        <strain evidence="8 9">PG-251-APC-1</strain>
    </source>
</reference>
<dbReference type="Proteomes" id="UP000522333">
    <property type="component" value="Unassembled WGS sequence"/>
</dbReference>
<keyword evidence="4 7" id="KW-0812">Transmembrane</keyword>
<dbReference type="RefSeq" id="WP_168934965.1">
    <property type="nucleotide sequence ID" value="NZ_CAMDEI010000051.1"/>
</dbReference>
<dbReference type="PRINTS" id="PR00953">
    <property type="entry name" value="TYPE3IMRPROT"/>
</dbReference>
<feature type="transmembrane region" description="Helical" evidence="7">
    <location>
        <begin position="26"/>
        <end position="57"/>
    </location>
</feature>
<dbReference type="NCBIfam" id="TIGR01401">
    <property type="entry name" value="fliR_like_III"/>
    <property type="match status" value="1"/>
</dbReference>
<dbReference type="AlphaFoldDB" id="A0A848C8B9"/>
<proteinExistence type="inferred from homology"/>
<sequence length="278" mass="29841">MDFSQFLQELGVYGHLTALLLGTPRLFALVTVAPFLGSAVVMGQIRLLLVLALYLPLHPVIVSHLTDEITLSAALSLAVGGKLALLLLKEAVLGLMIGFLAGIVFWTVQSAGFFMDNQRGASMAEGTDILSGDQSSPLGQLLFQSLVYIFYTSGAFLAFVGLVYASYGIWPVTQLLPLDVPQGAPLYFAEKVGWLMGHMLLLAGPIAAACLLTDVALGLINRFASQLNVYVLAMPIKCGIAAFLLCFYFGLLLSHAPELFDFTRESILKLNNLLPGGE</sequence>
<dbReference type="InterPro" id="IPR006304">
    <property type="entry name" value="T3SS_SpaR/YscT"/>
</dbReference>
<evidence type="ECO:0000313" key="8">
    <source>
        <dbReference type="EMBL" id="NME51542.1"/>
    </source>
</evidence>
<dbReference type="InterPro" id="IPR002010">
    <property type="entry name" value="T3SS_IM_R"/>
</dbReference>
<feature type="transmembrane region" description="Helical" evidence="7">
    <location>
        <begin position="192"/>
        <end position="217"/>
    </location>
</feature>
<evidence type="ECO:0000256" key="1">
    <source>
        <dbReference type="ARBA" id="ARBA00004651"/>
    </source>
</evidence>
<comment type="subcellular location">
    <subcellularLocation>
        <location evidence="1 7">Cell membrane</location>
        <topology evidence="1 7">Multi-pass membrane protein</topology>
    </subcellularLocation>
</comment>
<name>A0A848C8B9_9BACT</name>
<evidence type="ECO:0000256" key="5">
    <source>
        <dbReference type="ARBA" id="ARBA00022989"/>
    </source>
</evidence>
<dbReference type="GO" id="GO:0005886">
    <property type="term" value="C:plasma membrane"/>
    <property type="evidence" value="ECO:0007669"/>
    <property type="project" value="UniProtKB-SubCell"/>
</dbReference>
<protein>
    <submittedName>
        <fullName evidence="8">Type III secretion system export apparatus subunit SctT</fullName>
    </submittedName>
</protein>
<dbReference type="PANTHER" id="PTHR30065:SF1">
    <property type="entry name" value="SURFACE PRESENTATION OF ANTIGENS PROTEIN SPAR"/>
    <property type="match status" value="1"/>
</dbReference>
<keyword evidence="6 7" id="KW-0472">Membrane</keyword>
<evidence type="ECO:0000256" key="3">
    <source>
        <dbReference type="ARBA" id="ARBA00022475"/>
    </source>
</evidence>
<keyword evidence="3 7" id="KW-1003">Cell membrane</keyword>
<evidence type="ECO:0000256" key="4">
    <source>
        <dbReference type="ARBA" id="ARBA00022692"/>
    </source>
</evidence>
<dbReference type="PANTHER" id="PTHR30065">
    <property type="entry name" value="FLAGELLAR BIOSYNTHETIC PROTEIN FLIR"/>
    <property type="match status" value="1"/>
</dbReference>
<feature type="transmembrane region" description="Helical" evidence="7">
    <location>
        <begin position="146"/>
        <end position="172"/>
    </location>
</feature>
<gene>
    <name evidence="8" type="primary">sctT</name>
    <name evidence="8" type="ORF">HF854_03110</name>
</gene>
<dbReference type="Pfam" id="PF01311">
    <property type="entry name" value="Bac_export_1"/>
    <property type="match status" value="1"/>
</dbReference>
<comment type="caution">
    <text evidence="8">The sequence shown here is derived from an EMBL/GenBank/DDBJ whole genome shotgun (WGS) entry which is preliminary data.</text>
</comment>
<evidence type="ECO:0000256" key="6">
    <source>
        <dbReference type="ARBA" id="ARBA00023136"/>
    </source>
</evidence>
<organism evidence="8 9">
    <name type="scientific">Desulfovibrio piger</name>
    <dbReference type="NCBI Taxonomy" id="901"/>
    <lineage>
        <taxon>Bacteria</taxon>
        <taxon>Pseudomonadati</taxon>
        <taxon>Thermodesulfobacteriota</taxon>
        <taxon>Desulfovibrionia</taxon>
        <taxon>Desulfovibrionales</taxon>
        <taxon>Desulfovibrionaceae</taxon>
        <taxon>Desulfovibrio</taxon>
    </lineage>
</organism>
<comment type="similarity">
    <text evidence="2 7">Belongs to the FliR/MopE/SpaR family.</text>
</comment>
<evidence type="ECO:0000313" key="9">
    <source>
        <dbReference type="Proteomes" id="UP000522333"/>
    </source>
</evidence>
<evidence type="ECO:0000256" key="2">
    <source>
        <dbReference type="ARBA" id="ARBA00009772"/>
    </source>
</evidence>
<dbReference type="EMBL" id="JABAFY010000007">
    <property type="protein sequence ID" value="NME51542.1"/>
    <property type="molecule type" value="Genomic_DNA"/>
</dbReference>
<dbReference type="GO" id="GO:0006605">
    <property type="term" value="P:protein targeting"/>
    <property type="evidence" value="ECO:0007669"/>
    <property type="project" value="UniProtKB-UniRule"/>
</dbReference>
<keyword evidence="5 7" id="KW-1133">Transmembrane helix</keyword>
<feature type="transmembrane region" description="Helical" evidence="7">
    <location>
        <begin position="94"/>
        <end position="114"/>
    </location>
</feature>
<accession>A0A848C8B9</accession>
<feature type="transmembrane region" description="Helical" evidence="7">
    <location>
        <begin position="229"/>
        <end position="251"/>
    </location>
</feature>
<evidence type="ECO:0000256" key="7">
    <source>
        <dbReference type="RuleBase" id="RU362072"/>
    </source>
</evidence>